<gene>
    <name evidence="3" type="ORF">SAMN04488107_1132</name>
</gene>
<dbReference type="Pfam" id="PF03976">
    <property type="entry name" value="PPK2"/>
    <property type="match status" value="1"/>
</dbReference>
<dbReference type="SUPFAM" id="SSF52540">
    <property type="entry name" value="P-loop containing nucleoside triphosphate hydrolases"/>
    <property type="match status" value="1"/>
</dbReference>
<dbReference type="NCBIfam" id="TIGR03709">
    <property type="entry name" value="PPK2_rel_1"/>
    <property type="match status" value="1"/>
</dbReference>
<reference evidence="4" key="1">
    <citation type="submission" date="2017-06" db="EMBL/GenBank/DDBJ databases">
        <authorList>
            <person name="Varghese N."/>
            <person name="Submissions S."/>
        </authorList>
    </citation>
    <scope>NUCLEOTIDE SEQUENCE [LARGE SCALE GENOMIC DNA]</scope>
    <source>
        <strain evidence="4">DSM 45423</strain>
    </source>
</reference>
<dbReference type="OrthoDB" id="9775224at2"/>
<feature type="compositionally biased region" description="Low complexity" evidence="1">
    <location>
        <begin position="10"/>
        <end position="30"/>
    </location>
</feature>
<dbReference type="Proteomes" id="UP000198386">
    <property type="component" value="Unassembled WGS sequence"/>
</dbReference>
<dbReference type="Gene3D" id="3.40.50.300">
    <property type="entry name" value="P-loop containing nucleotide triphosphate hydrolases"/>
    <property type="match status" value="1"/>
</dbReference>
<proteinExistence type="predicted"/>
<dbReference type="EMBL" id="FZOH01000002">
    <property type="protein sequence ID" value="SNS06369.1"/>
    <property type="molecule type" value="Genomic_DNA"/>
</dbReference>
<evidence type="ECO:0000313" key="3">
    <source>
        <dbReference type="EMBL" id="SNS06369.1"/>
    </source>
</evidence>
<dbReference type="AlphaFoldDB" id="A0A239BF46"/>
<keyword evidence="4" id="KW-1185">Reference proteome</keyword>
<organism evidence="3 4">
    <name type="scientific">Geodermatophilus saharensis</name>
    <dbReference type="NCBI Taxonomy" id="1137994"/>
    <lineage>
        <taxon>Bacteria</taxon>
        <taxon>Bacillati</taxon>
        <taxon>Actinomycetota</taxon>
        <taxon>Actinomycetes</taxon>
        <taxon>Geodermatophilales</taxon>
        <taxon>Geodermatophilaceae</taxon>
        <taxon>Geodermatophilus</taxon>
    </lineage>
</organism>
<name>A0A239BF46_9ACTN</name>
<dbReference type="RefSeq" id="WP_089402908.1">
    <property type="nucleotide sequence ID" value="NZ_FZOH01000002.1"/>
</dbReference>
<dbReference type="InterPro" id="IPR022488">
    <property type="entry name" value="PPK2-related"/>
</dbReference>
<dbReference type="GO" id="GO:0016776">
    <property type="term" value="F:phosphotransferase activity, phosphate group as acceptor"/>
    <property type="evidence" value="ECO:0007669"/>
    <property type="project" value="InterPro"/>
</dbReference>
<evidence type="ECO:0000313" key="4">
    <source>
        <dbReference type="Proteomes" id="UP000198386"/>
    </source>
</evidence>
<feature type="region of interest" description="Disordered" evidence="1">
    <location>
        <begin position="1"/>
        <end position="61"/>
    </location>
</feature>
<dbReference type="GO" id="GO:0006797">
    <property type="term" value="P:polyphosphate metabolic process"/>
    <property type="evidence" value="ECO:0007669"/>
    <property type="project" value="InterPro"/>
</dbReference>
<protein>
    <submittedName>
        <fullName evidence="3">Polyphosphate:nucleotide phosphotransferase, PPK2 family</fullName>
    </submittedName>
</protein>
<accession>A0A239BF46</accession>
<evidence type="ECO:0000256" key="1">
    <source>
        <dbReference type="SAM" id="MobiDB-lite"/>
    </source>
</evidence>
<feature type="domain" description="Polyphosphate kinase-2-related" evidence="2">
    <location>
        <begin position="79"/>
        <end position="302"/>
    </location>
</feature>
<dbReference type="InterPro" id="IPR027417">
    <property type="entry name" value="P-loop_NTPase"/>
</dbReference>
<dbReference type="InterPro" id="IPR022300">
    <property type="entry name" value="PPK2-rel_1"/>
</dbReference>
<dbReference type="PANTHER" id="PTHR34383">
    <property type="entry name" value="POLYPHOSPHATE:AMP PHOSPHOTRANSFERASE-RELATED"/>
    <property type="match status" value="1"/>
</dbReference>
<sequence length="318" mass="36182">MAEETRTAGRRAAGAAESGQTQRAARSAAGRRSRETRPEQVVVADPPPEPDYPRYRVEPGAGVRLADVDPDESEHFGRKKDAAPELARHRDRIADLQARLYGENRRSLLLVLQAMDTGGKDGTIKHVFQGVNPQGCQVSSFKAPSAEESAHDFLWRYHQRVPSRGMIGIFNRSHYEDVLVVRVKGLVPEEVWRPRYEVINQFEQALSLSGVTVLKFYLHISKEEQKRRLESRLADPDKRWKFSANDLRERGYWDDYMAAFEEAISNTSTDVAPWYVVPANTKWYRNLVIARTIADTLEAMDPRYPEAEEGLDQVTVDD</sequence>
<dbReference type="PANTHER" id="PTHR34383:SF3">
    <property type="entry name" value="POLYPHOSPHATE:AMP PHOSPHOTRANSFERASE"/>
    <property type="match status" value="1"/>
</dbReference>
<keyword evidence="3" id="KW-0808">Transferase</keyword>
<evidence type="ECO:0000259" key="2">
    <source>
        <dbReference type="Pfam" id="PF03976"/>
    </source>
</evidence>